<evidence type="ECO:0000256" key="6">
    <source>
        <dbReference type="ARBA" id="ARBA00023014"/>
    </source>
</evidence>
<evidence type="ECO:0000256" key="5">
    <source>
        <dbReference type="ARBA" id="ARBA00023004"/>
    </source>
</evidence>
<dbReference type="PANTHER" id="PTHR36923">
    <property type="entry name" value="FERREDOXIN"/>
    <property type="match status" value="1"/>
</dbReference>
<organism evidence="8 9">
    <name type="scientific">Mycolicibacter sinensis (strain JDM601)</name>
    <name type="common">Mycobacterium sinense</name>
    <dbReference type="NCBI Taxonomy" id="875328"/>
    <lineage>
        <taxon>Bacteria</taxon>
        <taxon>Bacillati</taxon>
        <taxon>Actinomycetota</taxon>
        <taxon>Actinomycetes</taxon>
        <taxon>Mycobacteriales</taxon>
        <taxon>Mycobacteriaceae</taxon>
        <taxon>Mycolicibacter</taxon>
    </lineage>
</organism>
<name>A0A1A2EV80_MYCSD</name>
<dbReference type="Gene3D" id="3.30.70.20">
    <property type="match status" value="1"/>
</dbReference>
<evidence type="ECO:0000256" key="1">
    <source>
        <dbReference type="ARBA" id="ARBA00001927"/>
    </source>
</evidence>
<dbReference type="EMBL" id="LZIN01000033">
    <property type="protein sequence ID" value="OBG08060.1"/>
    <property type="molecule type" value="Genomic_DNA"/>
</dbReference>
<keyword evidence="4" id="KW-0249">Electron transport</keyword>
<reference evidence="9" key="1">
    <citation type="submission" date="2016-06" db="EMBL/GenBank/DDBJ databases">
        <authorList>
            <person name="Sutton G."/>
            <person name="Brinkac L."/>
            <person name="Sanka R."/>
            <person name="Adams M."/>
            <person name="Lau E."/>
            <person name="Mehaffy C."/>
            <person name="Tameris M."/>
            <person name="Hatherill M."/>
            <person name="Hanekom W."/>
            <person name="Mahomed H."/>
            <person name="Mcshane H."/>
        </authorList>
    </citation>
    <scope>NUCLEOTIDE SEQUENCE [LARGE SCALE GENOMIC DNA]</scope>
    <source>
        <strain evidence="9">852014-51077_SCH5608930-a</strain>
    </source>
</reference>
<keyword evidence="2" id="KW-0813">Transport</keyword>
<evidence type="ECO:0000313" key="9">
    <source>
        <dbReference type="Proteomes" id="UP000093985"/>
    </source>
</evidence>
<dbReference type="Pfam" id="PF13459">
    <property type="entry name" value="Fer4_15"/>
    <property type="match status" value="1"/>
</dbReference>
<keyword evidence="6" id="KW-0411">Iron-sulfur</keyword>
<protein>
    <submittedName>
        <fullName evidence="8">Ferredoxin</fullName>
    </submittedName>
</protein>
<dbReference type="AlphaFoldDB" id="A0A1A2EV80"/>
<evidence type="ECO:0000256" key="2">
    <source>
        <dbReference type="ARBA" id="ARBA00022448"/>
    </source>
</evidence>
<gene>
    <name evidence="8" type="ORF">A5771_04705</name>
</gene>
<dbReference type="GO" id="GO:0051538">
    <property type="term" value="F:3 iron, 4 sulfur cluster binding"/>
    <property type="evidence" value="ECO:0007669"/>
    <property type="project" value="UniProtKB-KW"/>
</dbReference>
<dbReference type="OrthoDB" id="3215002at2"/>
<keyword evidence="3" id="KW-0479">Metal-binding</keyword>
<dbReference type="SUPFAM" id="SSF54862">
    <property type="entry name" value="4Fe-4S ferredoxins"/>
    <property type="match status" value="1"/>
</dbReference>
<keyword evidence="7" id="KW-0003">3Fe-4S</keyword>
<evidence type="ECO:0000256" key="4">
    <source>
        <dbReference type="ARBA" id="ARBA00022982"/>
    </source>
</evidence>
<comment type="caution">
    <text evidence="8">The sequence shown here is derived from an EMBL/GenBank/DDBJ whole genome shotgun (WGS) entry which is preliminary data.</text>
</comment>
<comment type="cofactor">
    <cofactor evidence="1">
        <name>[3Fe-4S] cluster</name>
        <dbReference type="ChEBI" id="CHEBI:21137"/>
    </cofactor>
</comment>
<dbReference type="GO" id="GO:0046872">
    <property type="term" value="F:metal ion binding"/>
    <property type="evidence" value="ECO:0007669"/>
    <property type="project" value="UniProtKB-KW"/>
</dbReference>
<dbReference type="InterPro" id="IPR051269">
    <property type="entry name" value="Fe-S_cluster_ET"/>
</dbReference>
<sequence length="70" mass="7895">MARRRQVVVDYGLCEANAICMGINPEVFDLDDQDTLHILKPDITPETESDVHEAVRRCPRQALSIVEEGD</sequence>
<evidence type="ECO:0000256" key="3">
    <source>
        <dbReference type="ARBA" id="ARBA00022723"/>
    </source>
</evidence>
<evidence type="ECO:0000256" key="7">
    <source>
        <dbReference type="ARBA" id="ARBA00023291"/>
    </source>
</evidence>
<dbReference type="PANTHER" id="PTHR36923:SF3">
    <property type="entry name" value="FERREDOXIN"/>
    <property type="match status" value="1"/>
</dbReference>
<keyword evidence="5" id="KW-0408">Iron</keyword>
<accession>A0A1A2EV80</accession>
<proteinExistence type="predicted"/>
<dbReference type="Proteomes" id="UP000093985">
    <property type="component" value="Unassembled WGS sequence"/>
</dbReference>
<evidence type="ECO:0000313" key="8">
    <source>
        <dbReference type="EMBL" id="OBG08060.1"/>
    </source>
</evidence>
<dbReference type="RefSeq" id="WP_064854327.1">
    <property type="nucleotide sequence ID" value="NZ_LZIM01000101.1"/>
</dbReference>